<evidence type="ECO:0000256" key="4">
    <source>
        <dbReference type="ARBA" id="ARBA00022898"/>
    </source>
</evidence>
<organism evidence="6 7">
    <name type="scientific">Paenibacillus cellulosilyticus</name>
    <dbReference type="NCBI Taxonomy" id="375489"/>
    <lineage>
        <taxon>Bacteria</taxon>
        <taxon>Bacillati</taxon>
        <taxon>Bacillota</taxon>
        <taxon>Bacilli</taxon>
        <taxon>Bacillales</taxon>
        <taxon>Paenibacillaceae</taxon>
        <taxon>Paenibacillus</taxon>
    </lineage>
</organism>
<dbReference type="Gene3D" id="3.90.1150.10">
    <property type="entry name" value="Aspartate Aminotransferase, domain 1"/>
    <property type="match status" value="1"/>
</dbReference>
<evidence type="ECO:0000259" key="5">
    <source>
        <dbReference type="Pfam" id="PF00155"/>
    </source>
</evidence>
<dbReference type="PANTHER" id="PTHR42790">
    <property type="entry name" value="AMINOTRANSFERASE"/>
    <property type="match status" value="1"/>
</dbReference>
<dbReference type="GO" id="GO:1901605">
    <property type="term" value="P:alpha-amino acid metabolic process"/>
    <property type="evidence" value="ECO:0007669"/>
    <property type="project" value="TreeGrafter"/>
</dbReference>
<dbReference type="RefSeq" id="WP_174812792.1">
    <property type="nucleotide sequence ID" value="NZ_CP054613.1"/>
</dbReference>
<evidence type="ECO:0000313" key="6">
    <source>
        <dbReference type="EMBL" id="PWV97858.1"/>
    </source>
</evidence>
<dbReference type="Gene3D" id="3.40.640.10">
    <property type="entry name" value="Type I PLP-dependent aspartate aminotransferase-like (Major domain)"/>
    <property type="match status" value="1"/>
</dbReference>
<feature type="domain" description="Aminotransferase class I/classII large" evidence="5">
    <location>
        <begin position="59"/>
        <end position="390"/>
    </location>
</feature>
<evidence type="ECO:0000256" key="1">
    <source>
        <dbReference type="ARBA" id="ARBA00001933"/>
    </source>
</evidence>
<dbReference type="GO" id="GO:0008483">
    <property type="term" value="F:transaminase activity"/>
    <property type="evidence" value="ECO:0007669"/>
    <property type="project" value="UniProtKB-KW"/>
</dbReference>
<reference evidence="6 7" key="1">
    <citation type="submission" date="2018-05" db="EMBL/GenBank/DDBJ databases">
        <title>Genomic Encyclopedia of Type Strains, Phase III (KMG-III): the genomes of soil and plant-associated and newly described type strains.</title>
        <authorList>
            <person name="Whitman W."/>
        </authorList>
    </citation>
    <scope>NUCLEOTIDE SEQUENCE [LARGE SCALE GENOMIC DNA]</scope>
    <source>
        <strain evidence="6 7">CECT 5696</strain>
    </source>
</reference>
<evidence type="ECO:0000256" key="2">
    <source>
        <dbReference type="ARBA" id="ARBA00022576"/>
    </source>
</evidence>
<keyword evidence="3" id="KW-0808">Transferase</keyword>
<accession>A0A2V2YNY5</accession>
<dbReference type="InterPro" id="IPR015421">
    <property type="entry name" value="PyrdxlP-dep_Trfase_major"/>
</dbReference>
<proteinExistence type="predicted"/>
<comment type="cofactor">
    <cofactor evidence="1">
        <name>pyridoxal 5'-phosphate</name>
        <dbReference type="ChEBI" id="CHEBI:597326"/>
    </cofactor>
</comment>
<name>A0A2V2YNY5_9BACL</name>
<dbReference type="GO" id="GO:0030170">
    <property type="term" value="F:pyridoxal phosphate binding"/>
    <property type="evidence" value="ECO:0007669"/>
    <property type="project" value="InterPro"/>
</dbReference>
<comment type="caution">
    <text evidence="6">The sequence shown here is derived from an EMBL/GenBank/DDBJ whole genome shotgun (WGS) entry which is preliminary data.</text>
</comment>
<evidence type="ECO:0000313" key="7">
    <source>
        <dbReference type="Proteomes" id="UP000246635"/>
    </source>
</evidence>
<keyword evidence="7" id="KW-1185">Reference proteome</keyword>
<dbReference type="PANTHER" id="PTHR42790:SF19">
    <property type="entry name" value="KYNURENINE_ALPHA-AMINOADIPATE AMINOTRANSFERASE, MITOCHONDRIAL"/>
    <property type="match status" value="1"/>
</dbReference>
<dbReference type="InterPro" id="IPR050859">
    <property type="entry name" value="Class-I_PLP-dep_aminotransf"/>
</dbReference>
<dbReference type="SUPFAM" id="SSF53383">
    <property type="entry name" value="PLP-dependent transferases"/>
    <property type="match status" value="1"/>
</dbReference>
<dbReference type="Proteomes" id="UP000246635">
    <property type="component" value="Unassembled WGS sequence"/>
</dbReference>
<keyword evidence="2" id="KW-0032">Aminotransferase</keyword>
<dbReference type="AlphaFoldDB" id="A0A2V2YNY5"/>
<dbReference type="InterPro" id="IPR004839">
    <property type="entry name" value="Aminotransferase_I/II_large"/>
</dbReference>
<gene>
    <name evidence="6" type="ORF">DFQ01_12045</name>
</gene>
<dbReference type="InterPro" id="IPR015422">
    <property type="entry name" value="PyrdxlP-dep_Trfase_small"/>
</dbReference>
<sequence>MAERFSMGDAAEPISLAEDDMALELVPWDALRVAAARVNAWFEDCAEGRAFGEDTEDRLASLREWIAERMRKRSMVSVVEDGIVLTSGLEQSLEWVVRRLTVSGDAMLVERPTGLAGLSVLVRCGVQVIGVDCDDQGVQVEELERLLAGEGAASVKPRLLYVAPTYGDPTGRVWSLKRRQEVLGLCRAHGVCIIEDDSCGELKFHGDAPGVPTLYALAGEAGGVVYVSSFESIVAPSVQVGWVAGKRTMMVGLGVGTGECCLEEGEEVDSADAEACVRNQLVLAELLIDFDLDAHVRRLADTYRERMYAMQRQLRIQQIAGVTWSEPEGGKFLWLTLPDGLDADALRRLTMIMGVDIAPGSQFYAGEAMRNRVRLCFTGCSVEQIERGIEIVGEAIRDFTGRWSDG</sequence>
<dbReference type="Pfam" id="PF00155">
    <property type="entry name" value="Aminotran_1_2"/>
    <property type="match status" value="1"/>
</dbReference>
<protein>
    <submittedName>
        <fullName evidence="6">2-aminoadipate transaminase</fullName>
    </submittedName>
</protein>
<evidence type="ECO:0000256" key="3">
    <source>
        <dbReference type="ARBA" id="ARBA00022679"/>
    </source>
</evidence>
<dbReference type="CDD" id="cd00609">
    <property type="entry name" value="AAT_like"/>
    <property type="match status" value="1"/>
</dbReference>
<dbReference type="EMBL" id="QGTQ01000020">
    <property type="protein sequence ID" value="PWV97858.1"/>
    <property type="molecule type" value="Genomic_DNA"/>
</dbReference>
<keyword evidence="4" id="KW-0663">Pyridoxal phosphate</keyword>
<dbReference type="InterPro" id="IPR015424">
    <property type="entry name" value="PyrdxlP-dep_Trfase"/>
</dbReference>